<sequence>MLGREDMFQDIELHDLLKRQKEGSIALVDVRSPQEFAEFHIPGSINIPVFNNEERAEVGTIYKQISPEAAKEKGLEIFSAKLPQFIAEFQSLGKEKVVYCWRGGMRSKTAATVVDLMGQQISRLNGGIRSYRKWVVNKLEQKQFSPKMYVLNGYTGSGKTILLHRLKQLGYPVLDLEGLAKHRGSIFGQIGLNPNNQKTFESLLVQEMERYNQMPFILLEGESKRIGKATLPLFLHEEKEASMQLFIHLPLEKRIQNILREYNPEEHQAQVIEAFQRIQKHIHTPVAKQIADDIEQGNFSSAIALLLEYYYDPRYEHTLHHYPGDKQIHIHANDLDEALNAVVSFIRQEEHTNIKL</sequence>
<dbReference type="PANTHER" id="PTHR30401">
    <property type="entry name" value="TRNA 2-SELENOURIDINE SYNTHASE"/>
    <property type="match status" value="1"/>
</dbReference>
<dbReference type="PANTHER" id="PTHR30401:SF0">
    <property type="entry name" value="TRNA 2-SELENOURIDINE SYNTHASE"/>
    <property type="match status" value="1"/>
</dbReference>
<evidence type="ECO:0000313" key="3">
    <source>
        <dbReference type="EMBL" id="GEN88307.1"/>
    </source>
</evidence>
<dbReference type="InterPro" id="IPR058840">
    <property type="entry name" value="AAA_SelU"/>
</dbReference>
<reference evidence="3 4" key="1">
    <citation type="submission" date="2019-07" db="EMBL/GenBank/DDBJ databases">
        <title>Whole genome shotgun sequence of Oceanobacillus sojae NBRC 105379.</title>
        <authorList>
            <person name="Hosoyama A."/>
            <person name="Uohara A."/>
            <person name="Ohji S."/>
            <person name="Ichikawa N."/>
        </authorList>
    </citation>
    <scope>NUCLEOTIDE SEQUENCE [LARGE SCALE GENOMIC DNA]</scope>
    <source>
        <strain evidence="3 4">NBRC 105379</strain>
    </source>
</reference>
<dbReference type="EMBL" id="BJYM01000012">
    <property type="protein sequence ID" value="GEN88307.1"/>
    <property type="molecule type" value="Genomic_DNA"/>
</dbReference>
<evidence type="ECO:0000313" key="4">
    <source>
        <dbReference type="Proteomes" id="UP000321558"/>
    </source>
</evidence>
<dbReference type="Gene3D" id="3.40.50.300">
    <property type="entry name" value="P-loop containing nucleotide triphosphate hydrolases"/>
    <property type="match status" value="1"/>
</dbReference>
<dbReference type="SUPFAM" id="SSF52540">
    <property type="entry name" value="P-loop containing nucleoside triphosphate hydrolases"/>
    <property type="match status" value="1"/>
</dbReference>
<comment type="caution">
    <text evidence="3">The sequence shown here is derived from an EMBL/GenBank/DDBJ whole genome shotgun (WGS) entry which is preliminary data.</text>
</comment>
<dbReference type="Pfam" id="PF26341">
    <property type="entry name" value="AAA_SelU"/>
    <property type="match status" value="1"/>
</dbReference>
<dbReference type="GO" id="GO:0043828">
    <property type="term" value="F:tRNA 2-selenouridine synthase activity"/>
    <property type="evidence" value="ECO:0007669"/>
    <property type="project" value="InterPro"/>
</dbReference>
<dbReference type="Pfam" id="PF00581">
    <property type="entry name" value="Rhodanese"/>
    <property type="match status" value="1"/>
</dbReference>
<dbReference type="GO" id="GO:0002098">
    <property type="term" value="P:tRNA wobble uridine modification"/>
    <property type="evidence" value="ECO:0007669"/>
    <property type="project" value="InterPro"/>
</dbReference>
<keyword evidence="4" id="KW-1185">Reference proteome</keyword>
<dbReference type="SUPFAM" id="SSF52821">
    <property type="entry name" value="Rhodanese/Cell cycle control phosphatase"/>
    <property type="match status" value="1"/>
</dbReference>
<dbReference type="InterPro" id="IPR036873">
    <property type="entry name" value="Rhodanese-like_dom_sf"/>
</dbReference>
<dbReference type="AlphaFoldDB" id="A0A511ZLI7"/>
<dbReference type="STRING" id="582851.GCA_900162665_03884"/>
<name>A0A511ZLI7_9BACI</name>
<organism evidence="3 4">
    <name type="scientific">Oceanobacillus sojae</name>
    <dbReference type="NCBI Taxonomy" id="582851"/>
    <lineage>
        <taxon>Bacteria</taxon>
        <taxon>Bacillati</taxon>
        <taxon>Bacillota</taxon>
        <taxon>Bacilli</taxon>
        <taxon>Bacillales</taxon>
        <taxon>Bacillaceae</taxon>
        <taxon>Oceanobacillus</taxon>
    </lineage>
</organism>
<evidence type="ECO:0000259" key="2">
    <source>
        <dbReference type="PROSITE" id="PS50206"/>
    </source>
</evidence>
<dbReference type="PROSITE" id="PS50206">
    <property type="entry name" value="RHODANESE_3"/>
    <property type="match status" value="1"/>
</dbReference>
<dbReference type="InterPro" id="IPR017582">
    <property type="entry name" value="SelU"/>
</dbReference>
<dbReference type="NCBIfam" id="NF008750">
    <property type="entry name" value="PRK11784.1-2"/>
    <property type="match status" value="1"/>
</dbReference>
<gene>
    <name evidence="3" type="ORF">OSO01_30460</name>
</gene>
<dbReference type="NCBIfam" id="NF008752">
    <property type="entry name" value="PRK11784.1-4"/>
    <property type="match status" value="1"/>
</dbReference>
<dbReference type="InterPro" id="IPR027417">
    <property type="entry name" value="P-loop_NTPase"/>
</dbReference>
<dbReference type="Gene3D" id="3.40.250.10">
    <property type="entry name" value="Rhodanese-like domain"/>
    <property type="match status" value="1"/>
</dbReference>
<dbReference type="InterPro" id="IPR001763">
    <property type="entry name" value="Rhodanese-like_dom"/>
</dbReference>
<feature type="domain" description="Rhodanese" evidence="2">
    <location>
        <begin position="21"/>
        <end position="137"/>
    </location>
</feature>
<accession>A0A511ZLI7</accession>
<evidence type="ECO:0000256" key="1">
    <source>
        <dbReference type="ARBA" id="ARBA00023266"/>
    </source>
</evidence>
<dbReference type="SMART" id="SM00450">
    <property type="entry name" value="RHOD"/>
    <property type="match status" value="1"/>
</dbReference>
<dbReference type="Proteomes" id="UP000321558">
    <property type="component" value="Unassembled WGS sequence"/>
</dbReference>
<proteinExistence type="predicted"/>
<dbReference type="NCBIfam" id="TIGR03167">
    <property type="entry name" value="tRNA_sel_U_synt"/>
    <property type="match status" value="1"/>
</dbReference>
<keyword evidence="1" id="KW-0711">Selenium</keyword>
<protein>
    <submittedName>
        <fullName evidence="3">tRNA 2-selenouridine synthase</fullName>
    </submittedName>
</protein>